<name>A0A1H1FI91_9ACTN</name>
<keyword evidence="1" id="KW-0805">Transcription regulation</keyword>
<feature type="domain" description="HTH gntR-type" evidence="4">
    <location>
        <begin position="5"/>
        <end position="73"/>
    </location>
</feature>
<keyword evidence="3" id="KW-0804">Transcription</keyword>
<dbReference type="SUPFAM" id="SSF46785">
    <property type="entry name" value="Winged helix' DNA-binding domain"/>
    <property type="match status" value="1"/>
</dbReference>
<evidence type="ECO:0000256" key="3">
    <source>
        <dbReference type="ARBA" id="ARBA00023163"/>
    </source>
</evidence>
<evidence type="ECO:0000259" key="4">
    <source>
        <dbReference type="PROSITE" id="PS50949"/>
    </source>
</evidence>
<sequence length="241" mass="26581">MSSSDPVYLRVVDDLRRQIVDGSLAPGAPVPSRAQLTRKYGVGETAARHALRVLAAEGLIYARIGAGHYVRARPALTALNRWPPRDHHASPADLRDRGSRLTYTRRAERVPAGRALADRLHLPESALVVHTRYVFQSDGRPVRLVSSYEPADLADHRLDRPWEGTDGRPARLSAPGLKITRVVESVRARVPEPAESDILDLAAGVCVLHVERTHWAGDRPVETSDTVVSADRFHLLYTLPA</sequence>
<dbReference type="Proteomes" id="UP000217103">
    <property type="component" value="Unassembled WGS sequence"/>
</dbReference>
<evidence type="ECO:0000256" key="1">
    <source>
        <dbReference type="ARBA" id="ARBA00023015"/>
    </source>
</evidence>
<dbReference type="GO" id="GO:0003700">
    <property type="term" value="F:DNA-binding transcription factor activity"/>
    <property type="evidence" value="ECO:0007669"/>
    <property type="project" value="InterPro"/>
</dbReference>
<dbReference type="Gene3D" id="3.40.1410.10">
    <property type="entry name" value="Chorismate lyase-like"/>
    <property type="match status" value="1"/>
</dbReference>
<dbReference type="GO" id="GO:0045892">
    <property type="term" value="P:negative regulation of DNA-templated transcription"/>
    <property type="evidence" value="ECO:0007669"/>
    <property type="project" value="TreeGrafter"/>
</dbReference>
<dbReference type="SMART" id="SM00866">
    <property type="entry name" value="UTRA"/>
    <property type="match status" value="1"/>
</dbReference>
<dbReference type="SMART" id="SM00345">
    <property type="entry name" value="HTH_GNTR"/>
    <property type="match status" value="1"/>
</dbReference>
<dbReference type="Gene3D" id="1.10.10.10">
    <property type="entry name" value="Winged helix-like DNA-binding domain superfamily/Winged helix DNA-binding domain"/>
    <property type="match status" value="1"/>
</dbReference>
<dbReference type="InterPro" id="IPR011663">
    <property type="entry name" value="UTRA"/>
</dbReference>
<dbReference type="SUPFAM" id="SSF64288">
    <property type="entry name" value="Chorismate lyase-like"/>
    <property type="match status" value="1"/>
</dbReference>
<dbReference type="InterPro" id="IPR036388">
    <property type="entry name" value="WH-like_DNA-bd_sf"/>
</dbReference>
<dbReference type="Pfam" id="PF00392">
    <property type="entry name" value="GntR"/>
    <property type="match status" value="1"/>
</dbReference>
<dbReference type="PANTHER" id="PTHR44846:SF17">
    <property type="entry name" value="GNTR-FAMILY TRANSCRIPTIONAL REGULATOR"/>
    <property type="match status" value="1"/>
</dbReference>
<dbReference type="CDD" id="cd07377">
    <property type="entry name" value="WHTH_GntR"/>
    <property type="match status" value="1"/>
</dbReference>
<evidence type="ECO:0000313" key="6">
    <source>
        <dbReference type="Proteomes" id="UP000217103"/>
    </source>
</evidence>
<dbReference type="AlphaFoldDB" id="A0A1H1FI91"/>
<dbReference type="InterPro" id="IPR036390">
    <property type="entry name" value="WH_DNA-bd_sf"/>
</dbReference>
<dbReference type="Pfam" id="PF07702">
    <property type="entry name" value="UTRA"/>
    <property type="match status" value="1"/>
</dbReference>
<keyword evidence="6" id="KW-1185">Reference proteome</keyword>
<dbReference type="OrthoDB" id="4532751at2"/>
<dbReference type="RefSeq" id="WP_093259592.1">
    <property type="nucleotide sequence ID" value="NZ_FNKK01000002.1"/>
</dbReference>
<accession>A0A1H1FI91</accession>
<dbReference type="PROSITE" id="PS50949">
    <property type="entry name" value="HTH_GNTR"/>
    <property type="match status" value="1"/>
</dbReference>
<organism evidence="5 6">
    <name type="scientific">Thermostaphylospora chromogena</name>
    <dbReference type="NCBI Taxonomy" id="35622"/>
    <lineage>
        <taxon>Bacteria</taxon>
        <taxon>Bacillati</taxon>
        <taxon>Actinomycetota</taxon>
        <taxon>Actinomycetes</taxon>
        <taxon>Streptosporangiales</taxon>
        <taxon>Thermomonosporaceae</taxon>
        <taxon>Thermostaphylospora</taxon>
    </lineage>
</organism>
<proteinExistence type="predicted"/>
<reference evidence="5 6" key="1">
    <citation type="submission" date="2016-10" db="EMBL/GenBank/DDBJ databases">
        <authorList>
            <person name="de Groot N.N."/>
        </authorList>
    </citation>
    <scope>NUCLEOTIDE SEQUENCE [LARGE SCALE GENOMIC DNA]</scope>
    <source>
        <strain evidence="5 6">DSM 43794</strain>
    </source>
</reference>
<dbReference type="InterPro" id="IPR000524">
    <property type="entry name" value="Tscrpt_reg_HTH_GntR"/>
</dbReference>
<protein>
    <submittedName>
        <fullName evidence="5">DNA-binding transcriptional regulator, GntR family</fullName>
    </submittedName>
</protein>
<gene>
    <name evidence="5" type="ORF">SAMN04489764_2999</name>
</gene>
<dbReference type="EMBL" id="FNKK01000002">
    <property type="protein sequence ID" value="SDR00554.1"/>
    <property type="molecule type" value="Genomic_DNA"/>
</dbReference>
<evidence type="ECO:0000256" key="2">
    <source>
        <dbReference type="ARBA" id="ARBA00023125"/>
    </source>
</evidence>
<dbReference type="InterPro" id="IPR028978">
    <property type="entry name" value="Chorismate_lyase_/UTRA_dom_sf"/>
</dbReference>
<dbReference type="InterPro" id="IPR050679">
    <property type="entry name" value="Bact_HTH_transcr_reg"/>
</dbReference>
<dbReference type="STRING" id="35622.SAMN04489764_2999"/>
<dbReference type="PANTHER" id="PTHR44846">
    <property type="entry name" value="MANNOSYL-D-GLYCERATE TRANSPORT/METABOLISM SYSTEM REPRESSOR MNGR-RELATED"/>
    <property type="match status" value="1"/>
</dbReference>
<evidence type="ECO:0000313" key="5">
    <source>
        <dbReference type="EMBL" id="SDR00554.1"/>
    </source>
</evidence>
<dbReference type="GO" id="GO:0003677">
    <property type="term" value="F:DNA binding"/>
    <property type="evidence" value="ECO:0007669"/>
    <property type="project" value="UniProtKB-KW"/>
</dbReference>
<keyword evidence="2 5" id="KW-0238">DNA-binding</keyword>